<dbReference type="PATRIC" id="fig|157687.3.peg.664"/>
<dbReference type="InterPro" id="IPR036264">
    <property type="entry name" value="Bact_exopeptidase_dim_dom"/>
</dbReference>
<evidence type="ECO:0000256" key="11">
    <source>
        <dbReference type="ARBA" id="ARBA00044252"/>
    </source>
</evidence>
<sequence length="514" mass="57752">MQKQKKLRLSNKFNERKDKMKIENLYPKKVFHYFSEISKIPRGSNKEKKISDWIVEFAKERNLEVVQDKAFNVFIRKPATAGYEEYSPLILQGHMDMVWEKNKNTQFDFETQGIELVVEDGFLKAKGTTLGADNGIAVAYALAILDSDDLKHPELEIILTTDEEDGMSGVNNLDFGIFSGKTLINLDTEEYGQVYVSSAGGARIFNEFNFDAEKLDDDDTVISVDVKGLLGGHSGAEIHLGLGNSNKILAEVLNHLNKKYTLSIMDIDGGEKTNAIPREAVALLAVKLEDEEVSDFERLAKLAFENVTKDFKIIDKNPVIEVKEIKKEELKNQGKMSISNTNAVISFFHEFPNGVIAMSKDIEGLVETSINLGVIKTENKDGKINIKVQSLPRSSVNKSLEKLLNDVKGLSEKYEVAVKINSPYPSWEYRKDSKIRDIVVNSFKKITGKDPEIKAIHAGLECGVFDNNMENVDIVSIGPNIYGAHTPEERMEIDSVGKTWELLLKAMEDYNIKK</sequence>
<evidence type="ECO:0000256" key="15">
    <source>
        <dbReference type="ARBA" id="ARBA00076004"/>
    </source>
</evidence>
<dbReference type="NCBIfam" id="TIGR01893">
    <property type="entry name" value="aa-his-dipept"/>
    <property type="match status" value="1"/>
</dbReference>
<dbReference type="AlphaFoldDB" id="A0A134AMC6"/>
<keyword evidence="8" id="KW-0170">Cobalt</keyword>
<dbReference type="CDD" id="cd03890">
    <property type="entry name" value="M20_pepD"/>
    <property type="match status" value="1"/>
</dbReference>
<dbReference type="PIRSF" id="PIRSF016599">
    <property type="entry name" value="Xaa-His_dipept"/>
    <property type="match status" value="1"/>
</dbReference>
<keyword evidence="3" id="KW-0645">Protease</keyword>
<dbReference type="PRINTS" id="PR00934">
    <property type="entry name" value="XHISDIPTASE"/>
</dbReference>
<proteinExistence type="inferred from homology"/>
<evidence type="ECO:0000256" key="5">
    <source>
        <dbReference type="ARBA" id="ARBA00022801"/>
    </source>
</evidence>
<keyword evidence="6" id="KW-0862">Zinc</keyword>
<evidence type="ECO:0000256" key="14">
    <source>
        <dbReference type="ARBA" id="ARBA00075285"/>
    </source>
</evidence>
<dbReference type="InterPro" id="IPR011650">
    <property type="entry name" value="Peptidase_M20_dimer"/>
</dbReference>
<evidence type="ECO:0000256" key="4">
    <source>
        <dbReference type="ARBA" id="ARBA00022723"/>
    </source>
</evidence>
<keyword evidence="5" id="KW-0378">Hydrolase</keyword>
<evidence type="ECO:0000256" key="2">
    <source>
        <dbReference type="ARBA" id="ARBA00001947"/>
    </source>
</evidence>
<dbReference type="SUPFAM" id="SSF53187">
    <property type="entry name" value="Zn-dependent exopeptidases"/>
    <property type="match status" value="1"/>
</dbReference>
<comment type="similarity">
    <text evidence="12">Belongs to the peptidase M20C family.</text>
</comment>
<dbReference type="STRING" id="157687.HMPREF3180_00664"/>
<dbReference type="GO" id="GO:0005829">
    <property type="term" value="C:cytosol"/>
    <property type="evidence" value="ECO:0007669"/>
    <property type="project" value="TreeGrafter"/>
</dbReference>
<name>A0A134AMC6_9FUSO</name>
<dbReference type="InterPro" id="IPR002933">
    <property type="entry name" value="Peptidase_M20"/>
</dbReference>
<dbReference type="PANTHER" id="PTHR43501:SF1">
    <property type="entry name" value="CYTOSOL NON-SPECIFIC DIPEPTIDASE"/>
    <property type="match status" value="1"/>
</dbReference>
<reference evidence="20" key="1">
    <citation type="submission" date="2016-01" db="EMBL/GenBank/DDBJ databases">
        <authorList>
            <person name="Mitreva M."/>
            <person name="Pepin K.H."/>
            <person name="Mihindukulasuriya K.A."/>
            <person name="Fulton R."/>
            <person name="Fronick C."/>
            <person name="O'Laughlin M."/>
            <person name="Miner T."/>
            <person name="Herter B."/>
            <person name="Rosa B.A."/>
            <person name="Cordes M."/>
            <person name="Tomlinson C."/>
            <person name="Wollam A."/>
            <person name="Palsikar V.B."/>
            <person name="Mardis E.R."/>
            <person name="Wilson R.K."/>
        </authorList>
    </citation>
    <scope>NUCLEOTIDE SEQUENCE [LARGE SCALE GENOMIC DNA]</scope>
    <source>
        <strain evidence="20">KA00185</strain>
    </source>
</reference>
<comment type="cofactor">
    <cofactor evidence="2">
        <name>Zn(2+)</name>
        <dbReference type="ChEBI" id="CHEBI:29105"/>
    </cofactor>
</comment>
<dbReference type="Gene3D" id="3.40.630.10">
    <property type="entry name" value="Zn peptidases"/>
    <property type="match status" value="2"/>
</dbReference>
<evidence type="ECO:0000256" key="3">
    <source>
        <dbReference type="ARBA" id="ARBA00022670"/>
    </source>
</evidence>
<evidence type="ECO:0000256" key="8">
    <source>
        <dbReference type="ARBA" id="ARBA00023285"/>
    </source>
</evidence>
<evidence type="ECO:0000256" key="12">
    <source>
        <dbReference type="ARBA" id="ARBA00061423"/>
    </source>
</evidence>
<comment type="catalytic activity">
    <reaction evidence="9">
        <text>Hydrolysis of dipeptides, preferentially hydrophobic dipeptides including prolyl amino acids.</text>
        <dbReference type="EC" id="3.4.13.18"/>
    </reaction>
</comment>
<evidence type="ECO:0000256" key="13">
    <source>
        <dbReference type="ARBA" id="ARBA00071271"/>
    </source>
</evidence>
<dbReference type="FunFam" id="3.40.630.10:FF:000018">
    <property type="entry name" value="Aminoacyl-histidine dipeptidase PepD"/>
    <property type="match status" value="1"/>
</dbReference>
<evidence type="ECO:0000256" key="9">
    <source>
        <dbReference type="ARBA" id="ARBA00036421"/>
    </source>
</evidence>
<dbReference type="FunFam" id="3.40.630.10:FF:000015">
    <property type="entry name" value="Aminoacyl-histidine dipeptidase PepD"/>
    <property type="match status" value="1"/>
</dbReference>
<dbReference type="EC" id="3.4.13.18" evidence="10"/>
<keyword evidence="4" id="KW-0479">Metal-binding</keyword>
<dbReference type="InterPro" id="IPR001160">
    <property type="entry name" value="Peptidase_M20C"/>
</dbReference>
<comment type="caution">
    <text evidence="19">The sequence shown here is derived from an EMBL/GenBank/DDBJ whole genome shotgun (WGS) entry which is preliminary data.</text>
</comment>
<dbReference type="Pfam" id="PF07687">
    <property type="entry name" value="M20_dimer"/>
    <property type="match status" value="1"/>
</dbReference>
<dbReference type="GO" id="GO:0070573">
    <property type="term" value="F:metallodipeptidase activity"/>
    <property type="evidence" value="ECO:0007669"/>
    <property type="project" value="TreeGrafter"/>
</dbReference>
<dbReference type="SUPFAM" id="SSF55031">
    <property type="entry name" value="Bacterial exopeptidase dimerisation domain"/>
    <property type="match status" value="1"/>
</dbReference>
<dbReference type="PANTHER" id="PTHR43501">
    <property type="entry name" value="CYTOSOL NON-SPECIFIC DIPEPTIDASE"/>
    <property type="match status" value="1"/>
</dbReference>
<comment type="cofactor">
    <cofactor evidence="1">
        <name>Co(2+)</name>
        <dbReference type="ChEBI" id="CHEBI:48828"/>
    </cofactor>
</comment>
<evidence type="ECO:0000256" key="1">
    <source>
        <dbReference type="ARBA" id="ARBA00001941"/>
    </source>
</evidence>
<evidence type="ECO:0000256" key="17">
    <source>
        <dbReference type="ARBA" id="ARBA00078074"/>
    </source>
</evidence>
<organism evidence="19 20">
    <name type="scientific">Leptotrichia wadei</name>
    <dbReference type="NCBI Taxonomy" id="157687"/>
    <lineage>
        <taxon>Bacteria</taxon>
        <taxon>Fusobacteriati</taxon>
        <taxon>Fusobacteriota</taxon>
        <taxon>Fusobacteriia</taxon>
        <taxon>Fusobacteriales</taxon>
        <taxon>Leptotrichiaceae</taxon>
        <taxon>Leptotrichia</taxon>
    </lineage>
</organism>
<accession>A0A134AMC6</accession>
<evidence type="ECO:0000313" key="19">
    <source>
        <dbReference type="EMBL" id="KXB68819.1"/>
    </source>
</evidence>
<dbReference type="Proteomes" id="UP000070483">
    <property type="component" value="Unassembled WGS sequence"/>
</dbReference>
<dbReference type="Pfam" id="PF01546">
    <property type="entry name" value="Peptidase_M20"/>
    <property type="match status" value="1"/>
</dbReference>
<evidence type="ECO:0000256" key="16">
    <source>
        <dbReference type="ARBA" id="ARBA00077688"/>
    </source>
</evidence>
<dbReference type="GO" id="GO:0046872">
    <property type="term" value="F:metal ion binding"/>
    <property type="evidence" value="ECO:0007669"/>
    <property type="project" value="UniProtKB-KW"/>
</dbReference>
<protein>
    <recommendedName>
        <fullName evidence="13">Cytosol non-specific dipeptidase</fullName>
        <ecNumber evidence="10">3.4.13.18</ecNumber>
    </recommendedName>
    <alternativeName>
        <fullName evidence="16">Aminoacyl-histidine dipeptidase</fullName>
    </alternativeName>
    <alternativeName>
        <fullName evidence="15">Beta-alanyl-histidine dipeptidase</fullName>
    </alternativeName>
    <alternativeName>
        <fullName evidence="14">Carnosinase</fullName>
    </alternativeName>
    <alternativeName>
        <fullName evidence="11">Peptidase D</fullName>
    </alternativeName>
    <alternativeName>
        <fullName evidence="17">Xaa-His dipeptidase</fullName>
    </alternativeName>
</protein>
<keyword evidence="20" id="KW-1185">Reference proteome</keyword>
<evidence type="ECO:0000259" key="18">
    <source>
        <dbReference type="Pfam" id="PF07687"/>
    </source>
</evidence>
<keyword evidence="7" id="KW-0482">Metalloprotease</keyword>
<gene>
    <name evidence="19" type="ORF">HMPREF3180_00664</name>
</gene>
<feature type="domain" description="Peptidase M20 dimerisation" evidence="18">
    <location>
        <begin position="226"/>
        <end position="294"/>
    </location>
</feature>
<dbReference type="EMBL" id="LSDD01000037">
    <property type="protein sequence ID" value="KXB68819.1"/>
    <property type="molecule type" value="Genomic_DNA"/>
</dbReference>
<evidence type="ECO:0000313" key="20">
    <source>
        <dbReference type="Proteomes" id="UP000070483"/>
    </source>
</evidence>
<evidence type="ECO:0000256" key="7">
    <source>
        <dbReference type="ARBA" id="ARBA00023049"/>
    </source>
</evidence>
<dbReference type="GO" id="GO:0006508">
    <property type="term" value="P:proteolysis"/>
    <property type="evidence" value="ECO:0007669"/>
    <property type="project" value="UniProtKB-KW"/>
</dbReference>
<evidence type="ECO:0000256" key="10">
    <source>
        <dbReference type="ARBA" id="ARBA00038976"/>
    </source>
</evidence>
<evidence type="ECO:0000256" key="6">
    <source>
        <dbReference type="ARBA" id="ARBA00022833"/>
    </source>
</evidence>